<keyword evidence="2" id="KW-1185">Reference proteome</keyword>
<name>A0A5S4GBM0_9ACTN</name>
<evidence type="ECO:0000313" key="2">
    <source>
        <dbReference type="Proteomes" id="UP000306628"/>
    </source>
</evidence>
<dbReference type="RefSeq" id="WP_138693004.1">
    <property type="nucleotide sequence ID" value="NZ_JBHSAZ010000012.1"/>
</dbReference>
<gene>
    <name evidence="1" type="ORF">ETD85_29210</name>
</gene>
<sequence>MGVERFESSVVAGPGGVMTDEVGVITGEVTVRTEVGAGQVSVRIQYLDADEWYEVEGSPLGPCGDPGPGLHEEIVRAVRHGMPAGLTGFRPAEAERP</sequence>
<comment type="caution">
    <text evidence="1">The sequence shown here is derived from an EMBL/GenBank/DDBJ whole genome shotgun (WGS) entry which is preliminary data.</text>
</comment>
<protein>
    <submittedName>
        <fullName evidence="1">Uncharacterized protein</fullName>
    </submittedName>
</protein>
<dbReference type="OrthoDB" id="2895671at2"/>
<dbReference type="AlphaFoldDB" id="A0A5S4GBM0"/>
<dbReference type="Proteomes" id="UP000306628">
    <property type="component" value="Unassembled WGS sequence"/>
</dbReference>
<proteinExistence type="predicted"/>
<organism evidence="1 2">
    <name type="scientific">Nonomuraea zeae</name>
    <dbReference type="NCBI Taxonomy" id="1642303"/>
    <lineage>
        <taxon>Bacteria</taxon>
        <taxon>Bacillati</taxon>
        <taxon>Actinomycetota</taxon>
        <taxon>Actinomycetes</taxon>
        <taxon>Streptosporangiales</taxon>
        <taxon>Streptosporangiaceae</taxon>
        <taxon>Nonomuraea</taxon>
    </lineage>
</organism>
<accession>A0A5S4GBM0</accession>
<evidence type="ECO:0000313" key="1">
    <source>
        <dbReference type="EMBL" id="TMR30417.1"/>
    </source>
</evidence>
<dbReference type="EMBL" id="VCKX01000101">
    <property type="protein sequence ID" value="TMR30417.1"/>
    <property type="molecule type" value="Genomic_DNA"/>
</dbReference>
<reference evidence="1 2" key="1">
    <citation type="submission" date="2019-05" db="EMBL/GenBank/DDBJ databases">
        <title>Draft genome sequence of Nonomuraea zeae DSM 100528.</title>
        <authorList>
            <person name="Saricaoglu S."/>
            <person name="Isik K."/>
        </authorList>
    </citation>
    <scope>NUCLEOTIDE SEQUENCE [LARGE SCALE GENOMIC DNA]</scope>
    <source>
        <strain evidence="1 2">DSM 100528</strain>
    </source>
</reference>